<keyword evidence="2" id="KW-1133">Transmembrane helix</keyword>
<reference evidence="3" key="1">
    <citation type="submission" date="2022-01" db="EMBL/GenBank/DDBJ databases">
        <authorList>
            <person name="Braso-Vives M."/>
        </authorList>
    </citation>
    <scope>NUCLEOTIDE SEQUENCE</scope>
</reference>
<proteinExistence type="predicted"/>
<gene>
    <name evidence="3" type="primary">Hypp5578</name>
    <name evidence="3" type="ORF">BLAG_LOCUS3012</name>
</gene>
<evidence type="ECO:0000256" key="2">
    <source>
        <dbReference type="SAM" id="Phobius"/>
    </source>
</evidence>
<feature type="region of interest" description="Disordered" evidence="1">
    <location>
        <begin position="70"/>
        <end position="90"/>
    </location>
</feature>
<feature type="compositionally biased region" description="Low complexity" evidence="1">
    <location>
        <begin position="493"/>
        <end position="504"/>
    </location>
</feature>
<evidence type="ECO:0000313" key="3">
    <source>
        <dbReference type="EMBL" id="CAH1238382.1"/>
    </source>
</evidence>
<dbReference type="AlphaFoldDB" id="A0A8J9YR77"/>
<keyword evidence="2" id="KW-0812">Transmembrane</keyword>
<accession>A0A8J9YR77</accession>
<feature type="compositionally biased region" description="Basic and acidic residues" evidence="1">
    <location>
        <begin position="168"/>
        <end position="181"/>
    </location>
</feature>
<organism evidence="3 4">
    <name type="scientific">Branchiostoma lanceolatum</name>
    <name type="common">Common lancelet</name>
    <name type="synonym">Amphioxus lanceolatum</name>
    <dbReference type="NCBI Taxonomy" id="7740"/>
    <lineage>
        <taxon>Eukaryota</taxon>
        <taxon>Metazoa</taxon>
        <taxon>Chordata</taxon>
        <taxon>Cephalochordata</taxon>
        <taxon>Leptocardii</taxon>
        <taxon>Amphioxiformes</taxon>
        <taxon>Branchiostomatidae</taxon>
        <taxon>Branchiostoma</taxon>
    </lineage>
</organism>
<name>A0A8J9YR77_BRALA</name>
<dbReference type="Proteomes" id="UP000838412">
    <property type="component" value="Chromosome 10"/>
</dbReference>
<feature type="transmembrane region" description="Helical" evidence="2">
    <location>
        <begin position="20"/>
        <end position="40"/>
    </location>
</feature>
<feature type="region of interest" description="Disordered" evidence="1">
    <location>
        <begin position="469"/>
        <end position="514"/>
    </location>
</feature>
<protein>
    <submittedName>
        <fullName evidence="3">Hypp5578 protein</fullName>
    </submittedName>
</protein>
<feature type="region of interest" description="Disordered" evidence="1">
    <location>
        <begin position="168"/>
        <end position="305"/>
    </location>
</feature>
<feature type="compositionally biased region" description="Low complexity" evidence="1">
    <location>
        <begin position="233"/>
        <end position="248"/>
    </location>
</feature>
<evidence type="ECO:0000313" key="4">
    <source>
        <dbReference type="Proteomes" id="UP000838412"/>
    </source>
</evidence>
<dbReference type="EMBL" id="OV696695">
    <property type="protein sequence ID" value="CAH1238382.1"/>
    <property type="molecule type" value="Genomic_DNA"/>
</dbReference>
<dbReference type="OrthoDB" id="10067162at2759"/>
<sequence>MAMPAGPYRPPKTRTRVIWPWRMFLAFMYNLLAAPWLMLFCRFNRWRKAPTVFSVTSNIDNESEAFFESTDRSTLHLSQPEESSEPEDSAGFSVFVTSKTDIDSDDHDKSLANHPSINAPEIEVGVGDQLTPFKTTAKEFSNDLLYVHRQLHLAISVVRKLQEACKQDDIDGETDKTRDEETSYYLSVDLPREDDGDVDIDAKNDHAQQVSSTSPPETSDTDRNVAEEPPEDQGATEVAATAETGQTVDGSSCNDQPIAPLRSQPAEGWNEVSDSYTGTPDNGRPPENNCDEPQGGGYVDGGPHEMLHLDPEHPGIPNTTIGFTKQRNCFNADTCDPSAGPPGLFEIDENPGPLSATDGFLQDGPWDDCGGMNDEVDSGPKEMLFALPNTLADIGRLKHGDDDDDDNGYHGDVSSGDDQLPRDAWDLERHEDAADKGLVVSAMRHVSKPSGQDMGIVGEDTDDLKLSIEATGNEKDNSRASVGMEPQGSLRVNNNYNNNSDSNDIGCTPDADCG</sequence>
<keyword evidence="4" id="KW-1185">Reference proteome</keyword>
<keyword evidence="2" id="KW-0472">Membrane</keyword>
<feature type="region of interest" description="Disordered" evidence="1">
    <location>
        <begin position="396"/>
        <end position="421"/>
    </location>
</feature>
<evidence type="ECO:0000256" key="1">
    <source>
        <dbReference type="SAM" id="MobiDB-lite"/>
    </source>
</evidence>